<keyword evidence="5" id="KW-0862">Zinc</keyword>
<evidence type="ECO:0000256" key="2">
    <source>
        <dbReference type="ARBA" id="ARBA00022670"/>
    </source>
</evidence>
<dbReference type="eggNOG" id="COG4784">
    <property type="taxonomic scope" value="Bacteria"/>
</dbReference>
<reference evidence="8 9" key="1">
    <citation type="journal article" date="2013" name="Genome Announc.">
        <title>Draft Genome Sequence of an Alphaproteobacterium, Caenispirillum salinarum AK4(T), Isolated from a Solar Saltern.</title>
        <authorList>
            <person name="Khatri I."/>
            <person name="Singh A."/>
            <person name="Korpole S."/>
            <person name="Pinnaka A.K."/>
            <person name="Subramanian S."/>
        </authorList>
    </citation>
    <scope>NUCLEOTIDE SEQUENCE [LARGE SCALE GENOMIC DNA]</scope>
    <source>
        <strain evidence="8 9">AK4</strain>
    </source>
</reference>
<dbReference type="PANTHER" id="PTHR22726">
    <property type="entry name" value="METALLOENDOPEPTIDASE OMA1"/>
    <property type="match status" value="1"/>
</dbReference>
<feature type="domain" description="Peptidase M48" evidence="7">
    <location>
        <begin position="92"/>
        <end position="277"/>
    </location>
</feature>
<dbReference type="Proteomes" id="UP000009881">
    <property type="component" value="Unassembled WGS sequence"/>
</dbReference>
<comment type="cofactor">
    <cofactor evidence="1">
        <name>Zn(2+)</name>
        <dbReference type="ChEBI" id="CHEBI:29105"/>
    </cofactor>
</comment>
<keyword evidence="3" id="KW-0479">Metal-binding</keyword>
<evidence type="ECO:0000256" key="4">
    <source>
        <dbReference type="ARBA" id="ARBA00022801"/>
    </source>
</evidence>
<dbReference type="PROSITE" id="PS51318">
    <property type="entry name" value="TAT"/>
    <property type="match status" value="1"/>
</dbReference>
<dbReference type="Gene3D" id="3.30.2010.10">
    <property type="entry name" value="Metalloproteases ('zincins'), catalytic domain"/>
    <property type="match status" value="1"/>
</dbReference>
<name>K9HUS2_9PROT</name>
<accession>K9HUS2</accession>
<evidence type="ECO:0000256" key="5">
    <source>
        <dbReference type="ARBA" id="ARBA00022833"/>
    </source>
</evidence>
<evidence type="ECO:0000259" key="7">
    <source>
        <dbReference type="Pfam" id="PF01435"/>
    </source>
</evidence>
<evidence type="ECO:0000256" key="3">
    <source>
        <dbReference type="ARBA" id="ARBA00022723"/>
    </source>
</evidence>
<dbReference type="RefSeq" id="WP_009539267.1">
    <property type="nucleotide sequence ID" value="NZ_ANHY01000004.1"/>
</dbReference>
<proteinExistence type="predicted"/>
<dbReference type="Pfam" id="PF01435">
    <property type="entry name" value="Peptidase_M48"/>
    <property type="match status" value="1"/>
</dbReference>
<dbReference type="EMBL" id="ANHY01000004">
    <property type="protein sequence ID" value="EKV32006.1"/>
    <property type="molecule type" value="Genomic_DNA"/>
</dbReference>
<evidence type="ECO:0000256" key="6">
    <source>
        <dbReference type="ARBA" id="ARBA00023049"/>
    </source>
</evidence>
<sequence>MASRHDLHDHAVHHGACGCGLGLPRLSRRAVLAGGMAAVAAAGLAGCAQNPATGRSSFTGFSDISDDVAVGRREHPKLLEAFGGAYEDRRLQAYVDGILRRMVPYTEYPDLPYEITIANTPIVNAFALPGGKITLTRGLLAMASNEAEVAGVVAHEMGHVTARHSAERQGAGMVAQLGAVLLGAVTGSSEIANLASFGAQAYLQSYSREQELEADMLGVRYMTRAGYDPDAMTTFLATLGDQARLDARMMGRDPAAVDQYNIMATHPRSVERVQQAMQLAEAARPADPVVAREAYLNTISGMLFGDDPEQGLVLGQRFVHPDLRFAYEVPDGFRLMNAPDKVVAQHPEGAAIVMDMGASRTDDPADYLRGWMRGARVMNLERIRVNGLPAATAALQVQSRQGPMRAQAVVLPAAQRGRMIRFLFLAPPNAFGRFDEGFRRTTYSIRHLSPAEAAEVEPLRLLVTEVRPGDTVRGLSAGLPYGRWNDEWFRLLNDMQLNDGLRPGDMVKIVAR</sequence>
<dbReference type="GO" id="GO:0046872">
    <property type="term" value="F:metal ion binding"/>
    <property type="evidence" value="ECO:0007669"/>
    <property type="project" value="UniProtKB-KW"/>
</dbReference>
<keyword evidence="4" id="KW-0378">Hydrolase</keyword>
<gene>
    <name evidence="8" type="ORF">C882_3070</name>
</gene>
<dbReference type="InterPro" id="IPR006311">
    <property type="entry name" value="TAT_signal"/>
</dbReference>
<evidence type="ECO:0000313" key="8">
    <source>
        <dbReference type="EMBL" id="EKV32006.1"/>
    </source>
</evidence>
<evidence type="ECO:0000256" key="1">
    <source>
        <dbReference type="ARBA" id="ARBA00001947"/>
    </source>
</evidence>
<protein>
    <submittedName>
        <fullName evidence="8">Putative Zn-dependent protease</fullName>
    </submittedName>
</protein>
<dbReference type="PANTHER" id="PTHR22726:SF1">
    <property type="entry name" value="METALLOENDOPEPTIDASE OMA1, MITOCHONDRIAL"/>
    <property type="match status" value="1"/>
</dbReference>
<dbReference type="STRING" id="1238182.C882_3070"/>
<organism evidence="8 9">
    <name type="scientific">Caenispirillum salinarum AK4</name>
    <dbReference type="NCBI Taxonomy" id="1238182"/>
    <lineage>
        <taxon>Bacteria</taxon>
        <taxon>Pseudomonadati</taxon>
        <taxon>Pseudomonadota</taxon>
        <taxon>Alphaproteobacteria</taxon>
        <taxon>Rhodospirillales</taxon>
        <taxon>Novispirillaceae</taxon>
        <taxon>Caenispirillum</taxon>
    </lineage>
</organism>
<dbReference type="GO" id="GO:0004222">
    <property type="term" value="F:metalloendopeptidase activity"/>
    <property type="evidence" value="ECO:0007669"/>
    <property type="project" value="InterPro"/>
</dbReference>
<dbReference type="InterPro" id="IPR051156">
    <property type="entry name" value="Mito/Outer_Membr_Metalloprot"/>
</dbReference>
<comment type="caution">
    <text evidence="8">The sequence shown here is derived from an EMBL/GenBank/DDBJ whole genome shotgun (WGS) entry which is preliminary data.</text>
</comment>
<keyword evidence="9" id="KW-1185">Reference proteome</keyword>
<dbReference type="AlphaFoldDB" id="K9HUS2"/>
<keyword evidence="6" id="KW-0482">Metalloprotease</keyword>
<dbReference type="MEROPS" id="M48.A01"/>
<dbReference type="GO" id="GO:0016020">
    <property type="term" value="C:membrane"/>
    <property type="evidence" value="ECO:0007669"/>
    <property type="project" value="TreeGrafter"/>
</dbReference>
<dbReference type="OrthoDB" id="9810445at2"/>
<dbReference type="GO" id="GO:0051603">
    <property type="term" value="P:proteolysis involved in protein catabolic process"/>
    <property type="evidence" value="ECO:0007669"/>
    <property type="project" value="TreeGrafter"/>
</dbReference>
<evidence type="ECO:0000313" key="9">
    <source>
        <dbReference type="Proteomes" id="UP000009881"/>
    </source>
</evidence>
<keyword evidence="2 8" id="KW-0645">Protease</keyword>
<dbReference type="InterPro" id="IPR001915">
    <property type="entry name" value="Peptidase_M48"/>
</dbReference>